<dbReference type="InterPro" id="IPR012373">
    <property type="entry name" value="Ferrdict_sens_TM"/>
</dbReference>
<organism evidence="4 5">
    <name type="scientific">Roseivirga thermotolerans</name>
    <dbReference type="NCBI Taxonomy" id="1758176"/>
    <lineage>
        <taxon>Bacteria</taxon>
        <taxon>Pseudomonadati</taxon>
        <taxon>Bacteroidota</taxon>
        <taxon>Cytophagia</taxon>
        <taxon>Cytophagales</taxon>
        <taxon>Roseivirgaceae</taxon>
        <taxon>Roseivirga</taxon>
    </lineage>
</organism>
<evidence type="ECO:0000259" key="3">
    <source>
        <dbReference type="Pfam" id="PF16344"/>
    </source>
</evidence>
<protein>
    <submittedName>
        <fullName evidence="4">Anti-sigma factor</fullName>
    </submittedName>
</protein>
<reference evidence="5" key="1">
    <citation type="journal article" date="2019" name="Int. J. Syst. Evol. Microbiol.">
        <title>The Global Catalogue of Microorganisms (GCM) 10K type strain sequencing project: providing services to taxonomists for standard genome sequencing and annotation.</title>
        <authorList>
            <consortium name="The Broad Institute Genomics Platform"/>
            <consortium name="The Broad Institute Genome Sequencing Center for Infectious Disease"/>
            <person name="Wu L."/>
            <person name="Ma J."/>
        </authorList>
    </citation>
    <scope>NUCLEOTIDE SEQUENCE [LARGE SCALE GENOMIC DNA]</scope>
    <source>
        <strain evidence="5">CGMCC 1.15111</strain>
    </source>
</reference>
<dbReference type="Gene3D" id="3.55.50.30">
    <property type="match status" value="1"/>
</dbReference>
<keyword evidence="5" id="KW-1185">Reference proteome</keyword>
<dbReference type="Pfam" id="PF04773">
    <property type="entry name" value="FecR"/>
    <property type="match status" value="1"/>
</dbReference>
<dbReference type="Proteomes" id="UP000658258">
    <property type="component" value="Unassembled WGS sequence"/>
</dbReference>
<gene>
    <name evidence="4" type="ORF">GCM10011340_06420</name>
</gene>
<evidence type="ECO:0000259" key="2">
    <source>
        <dbReference type="Pfam" id="PF04773"/>
    </source>
</evidence>
<accession>A0ABQ3I481</accession>
<feature type="transmembrane region" description="Helical" evidence="1">
    <location>
        <begin position="84"/>
        <end position="102"/>
    </location>
</feature>
<dbReference type="PIRSF" id="PIRSF018266">
    <property type="entry name" value="FecR"/>
    <property type="match status" value="1"/>
</dbReference>
<evidence type="ECO:0000256" key="1">
    <source>
        <dbReference type="SAM" id="Phobius"/>
    </source>
</evidence>
<sequence length="321" mass="36441">MKEPKDISQELLLKYLSGTASEKENREVREWMSLAPENRDYIDHLQSLWANAQSYSLLDSIDLEENWQAVQSKLGKRTTYKKQLFWKIAATLVFFLTAAFLIKTFVYRPLEWQEFEASEQTTLTLPDGSLVALKAGSQLVYPTQFGDERRVKLKGEAFFEVEHNQETPFVVEADQTETRVLGTSFNLRTAAEFSSLELVLVEGKVSFTSPLEKVVLEPGQRVSLGAGGLLEKTTNTNPNFQAWKTGRLVFENTPMSKVFQDIANAYNTRFELSNEAFGNCTLTARYDQEGLENILRTLEILFNLSFEDKQGTYMVSGGSCQ</sequence>
<dbReference type="InterPro" id="IPR032508">
    <property type="entry name" value="FecR_C"/>
</dbReference>
<dbReference type="Pfam" id="PF16344">
    <property type="entry name" value="FecR_C"/>
    <property type="match status" value="1"/>
</dbReference>
<proteinExistence type="predicted"/>
<feature type="domain" description="FecR protein" evidence="2">
    <location>
        <begin position="117"/>
        <end position="205"/>
    </location>
</feature>
<evidence type="ECO:0000313" key="5">
    <source>
        <dbReference type="Proteomes" id="UP000658258"/>
    </source>
</evidence>
<name>A0ABQ3I481_9BACT</name>
<comment type="caution">
    <text evidence="4">The sequence shown here is derived from an EMBL/GenBank/DDBJ whole genome shotgun (WGS) entry which is preliminary data.</text>
</comment>
<dbReference type="Gene3D" id="2.60.120.1440">
    <property type="match status" value="1"/>
</dbReference>
<dbReference type="EMBL" id="BNAG01000001">
    <property type="protein sequence ID" value="GHE54514.1"/>
    <property type="molecule type" value="Genomic_DNA"/>
</dbReference>
<keyword evidence="1" id="KW-0812">Transmembrane</keyword>
<dbReference type="PANTHER" id="PTHR30273:SF2">
    <property type="entry name" value="PROTEIN FECR"/>
    <property type="match status" value="1"/>
</dbReference>
<dbReference type="RefSeq" id="WP_189628742.1">
    <property type="nucleotide sequence ID" value="NZ_BNAG01000001.1"/>
</dbReference>
<dbReference type="PANTHER" id="PTHR30273">
    <property type="entry name" value="PERIPLASMIC SIGNAL SENSOR AND SIGMA FACTOR ACTIVATOR FECR-RELATED"/>
    <property type="match status" value="1"/>
</dbReference>
<evidence type="ECO:0000313" key="4">
    <source>
        <dbReference type="EMBL" id="GHE54514.1"/>
    </source>
</evidence>
<keyword evidence="1" id="KW-1133">Transmembrane helix</keyword>
<dbReference type="InterPro" id="IPR006860">
    <property type="entry name" value="FecR"/>
</dbReference>
<keyword evidence="1" id="KW-0472">Membrane</keyword>
<feature type="domain" description="Protein FecR C-terminal" evidence="3">
    <location>
        <begin position="247"/>
        <end position="312"/>
    </location>
</feature>